<protein>
    <submittedName>
        <fullName evidence="1">(salmon louse) hypothetical protein</fullName>
    </submittedName>
</protein>
<keyword evidence="2" id="KW-1185">Reference proteome</keyword>
<proteinExistence type="predicted"/>
<name>A0A7R8D2G9_LEPSM</name>
<organism evidence="1 2">
    <name type="scientific">Lepeophtheirus salmonis</name>
    <name type="common">Salmon louse</name>
    <name type="synonym">Caligus salmonis</name>
    <dbReference type="NCBI Taxonomy" id="72036"/>
    <lineage>
        <taxon>Eukaryota</taxon>
        <taxon>Metazoa</taxon>
        <taxon>Ecdysozoa</taxon>
        <taxon>Arthropoda</taxon>
        <taxon>Crustacea</taxon>
        <taxon>Multicrustacea</taxon>
        <taxon>Hexanauplia</taxon>
        <taxon>Copepoda</taxon>
        <taxon>Siphonostomatoida</taxon>
        <taxon>Caligidae</taxon>
        <taxon>Lepeophtheirus</taxon>
    </lineage>
</organism>
<accession>A0A7R8D2G9</accession>
<reference evidence="1" key="1">
    <citation type="submission" date="2021-02" db="EMBL/GenBank/DDBJ databases">
        <authorList>
            <person name="Bekaert M."/>
        </authorList>
    </citation>
    <scope>NUCLEOTIDE SEQUENCE</scope>
    <source>
        <strain evidence="1">IoA-00</strain>
    </source>
</reference>
<evidence type="ECO:0000313" key="2">
    <source>
        <dbReference type="Proteomes" id="UP000675881"/>
    </source>
</evidence>
<gene>
    <name evidence="1" type="ORF">LSAA_12775</name>
</gene>
<dbReference type="Proteomes" id="UP000675881">
    <property type="component" value="Chromosome 7"/>
</dbReference>
<sequence length="133" mass="15168">MERGKSTTRKQFQEYVTAVFSPKALSFPPPTSTITPPRGSQPSARPQINNYSATTSFKVAKEHVSNNVDSGVKLYLKDIQQTETFNCSEEEPYNVLTQKSYYQAYFESEIKMNDVALLEFNSVSLMGIFWEIF</sequence>
<dbReference type="OrthoDB" id="567237at2759"/>
<dbReference type="AlphaFoldDB" id="A0A7R8D2G9"/>
<evidence type="ECO:0000313" key="1">
    <source>
        <dbReference type="EMBL" id="CAF3005163.1"/>
    </source>
</evidence>
<dbReference type="EMBL" id="HG994586">
    <property type="protein sequence ID" value="CAF3005163.1"/>
    <property type="molecule type" value="Genomic_DNA"/>
</dbReference>